<dbReference type="Gene3D" id="3.40.1170.60">
    <property type="match status" value="1"/>
</dbReference>
<evidence type="ECO:0000259" key="16">
    <source>
        <dbReference type="PROSITE" id="PS50173"/>
    </source>
</evidence>
<evidence type="ECO:0000313" key="17">
    <source>
        <dbReference type="EMBL" id="MFD1410834.1"/>
    </source>
</evidence>
<organism evidence="17 18">
    <name type="scientific">Lapidilactobacillus gannanensis</name>
    <dbReference type="NCBI Taxonomy" id="2486002"/>
    <lineage>
        <taxon>Bacteria</taxon>
        <taxon>Bacillati</taxon>
        <taxon>Bacillota</taxon>
        <taxon>Bacilli</taxon>
        <taxon>Lactobacillales</taxon>
        <taxon>Lactobacillaceae</taxon>
        <taxon>Lapidilactobacillus</taxon>
    </lineage>
</organism>
<dbReference type="InterPro" id="IPR050116">
    <property type="entry name" value="DNA_polymerase-Y"/>
</dbReference>
<dbReference type="InterPro" id="IPR043128">
    <property type="entry name" value="Rev_trsase/Diguanyl_cyclase"/>
</dbReference>
<dbReference type="InterPro" id="IPR036775">
    <property type="entry name" value="DNA_pol_Y-fam_lit_finger_sf"/>
</dbReference>
<keyword evidence="3 15" id="KW-0515">Mutator protein</keyword>
<dbReference type="NCBIfam" id="NF002677">
    <property type="entry name" value="PRK02406.1"/>
    <property type="match status" value="1"/>
</dbReference>
<keyword evidence="9 15" id="KW-0227">DNA damage</keyword>
<dbReference type="Pfam" id="PF21999">
    <property type="entry name" value="IMS_HHH_1"/>
    <property type="match status" value="1"/>
</dbReference>
<dbReference type="SUPFAM" id="SSF100879">
    <property type="entry name" value="Lesion bypass DNA polymerase (Y-family), little finger domain"/>
    <property type="match status" value="1"/>
</dbReference>
<keyword evidence="10 15" id="KW-0460">Magnesium</keyword>
<comment type="subunit">
    <text evidence="15">Monomer.</text>
</comment>
<dbReference type="PANTHER" id="PTHR11076">
    <property type="entry name" value="DNA REPAIR POLYMERASE UMUC / TRANSFERASE FAMILY MEMBER"/>
    <property type="match status" value="1"/>
</dbReference>
<keyword evidence="8 15" id="KW-0479">Metal-binding</keyword>
<dbReference type="Gene3D" id="1.10.150.20">
    <property type="entry name" value="5' to 3' exonuclease, C-terminal subdomain"/>
    <property type="match status" value="1"/>
</dbReference>
<dbReference type="Gene3D" id="3.30.1490.100">
    <property type="entry name" value="DNA polymerase, Y-family, little finger domain"/>
    <property type="match status" value="1"/>
</dbReference>
<evidence type="ECO:0000256" key="2">
    <source>
        <dbReference type="ARBA" id="ARBA00010945"/>
    </source>
</evidence>
<evidence type="ECO:0000313" key="18">
    <source>
        <dbReference type="Proteomes" id="UP001597191"/>
    </source>
</evidence>
<dbReference type="Gene3D" id="3.30.70.270">
    <property type="match status" value="1"/>
</dbReference>
<gene>
    <name evidence="15 17" type="primary">dinB</name>
    <name evidence="17" type="ORF">ACFQ4R_04285</name>
</gene>
<keyword evidence="11 15" id="KW-0239">DNA-directed DNA polymerase</keyword>
<feature type="domain" description="UmuC" evidence="16">
    <location>
        <begin position="17"/>
        <end position="203"/>
    </location>
</feature>
<protein>
    <recommendedName>
        <fullName evidence="15">DNA polymerase IV</fullName>
        <shortName evidence="15">Pol IV</shortName>
        <ecNumber evidence="15">2.7.7.7</ecNumber>
    </recommendedName>
</protein>
<evidence type="ECO:0000256" key="8">
    <source>
        <dbReference type="ARBA" id="ARBA00022723"/>
    </source>
</evidence>
<dbReference type="EMBL" id="JBHTOH010000025">
    <property type="protein sequence ID" value="MFD1410834.1"/>
    <property type="molecule type" value="Genomic_DNA"/>
</dbReference>
<dbReference type="InterPro" id="IPR017961">
    <property type="entry name" value="DNA_pol_Y-fam_little_finger"/>
</dbReference>
<feature type="binding site" evidence="15">
    <location>
        <position position="21"/>
    </location>
    <ligand>
        <name>Mg(2+)</name>
        <dbReference type="ChEBI" id="CHEBI:18420"/>
    </ligand>
</feature>
<keyword evidence="13 15" id="KW-0234">DNA repair</keyword>
<evidence type="ECO:0000256" key="6">
    <source>
        <dbReference type="ARBA" id="ARBA00022695"/>
    </source>
</evidence>
<feature type="site" description="Substrate discrimination" evidence="15">
    <location>
        <position position="26"/>
    </location>
</feature>
<evidence type="ECO:0000256" key="4">
    <source>
        <dbReference type="ARBA" id="ARBA00022490"/>
    </source>
</evidence>
<keyword evidence="12 15" id="KW-0238">DNA-binding</keyword>
<dbReference type="Pfam" id="PF00817">
    <property type="entry name" value="IMS"/>
    <property type="match status" value="1"/>
</dbReference>
<dbReference type="HAMAP" id="MF_01113">
    <property type="entry name" value="DNApol_IV"/>
    <property type="match status" value="1"/>
</dbReference>
<evidence type="ECO:0000256" key="7">
    <source>
        <dbReference type="ARBA" id="ARBA00022705"/>
    </source>
</evidence>
<comment type="function">
    <text evidence="15">Poorly processive, error-prone DNA polymerase involved in untargeted mutagenesis. Copies undamaged DNA at stalled replication forks, which arise in vivo from mismatched or misaligned primer ends. These misaligned primers can be extended by PolIV. Exhibits no 3'-5' exonuclease (proofreading) activity. May be involved in translesional synthesis, in conjunction with the beta clamp from PolIII.</text>
</comment>
<dbReference type="CDD" id="cd03586">
    <property type="entry name" value="PolY_Pol_IV_kappa"/>
    <property type="match status" value="1"/>
</dbReference>
<dbReference type="InterPro" id="IPR022880">
    <property type="entry name" value="DNApol_IV"/>
</dbReference>
<dbReference type="PROSITE" id="PS50173">
    <property type="entry name" value="UMUC"/>
    <property type="match status" value="1"/>
</dbReference>
<evidence type="ECO:0000256" key="15">
    <source>
        <dbReference type="HAMAP-Rule" id="MF_01113"/>
    </source>
</evidence>
<keyword evidence="5 15" id="KW-0808">Transferase</keyword>
<evidence type="ECO:0000256" key="13">
    <source>
        <dbReference type="ARBA" id="ARBA00023204"/>
    </source>
</evidence>
<evidence type="ECO:0000256" key="1">
    <source>
        <dbReference type="ARBA" id="ARBA00004496"/>
    </source>
</evidence>
<dbReference type="InterPro" id="IPR053848">
    <property type="entry name" value="IMS_HHH_1"/>
</dbReference>
<sequence length="372" mass="42320">MAGWLEIPLQYHVQRRIIHVDMDAFYASVEIHDQPHLRDKAVVVAPDPRQTHGHGVVTTANYVARKYGVHSAMPAAQALKLIPANELVFVPPRFNRYREVSGQVHQLFHELTDVIEPISLDEAFLDVTVNKWQEPNTIKMASWLQQQILIKTGLTCSVGISYNKFLAKVASDHNKPMGRTIVRPEMAQAFLSGLSIAKFFGVGKKMQASLHELGIFTGADLLKISQDELIRRYKKMGYVLYRHARGVDDSPVSEQRDRKSIGKETTFNQTITTNERVWRELTELSASVAQALAKKQVHGKVLVLKMRDRDFKTTTKRHSLDSYLATAPEIFAEAWQLWQKYGQLDDGIRLLGITLTDLYPLDYENITLPLLF</sequence>
<evidence type="ECO:0000256" key="3">
    <source>
        <dbReference type="ARBA" id="ARBA00022457"/>
    </source>
</evidence>
<evidence type="ECO:0000256" key="11">
    <source>
        <dbReference type="ARBA" id="ARBA00022932"/>
    </source>
</evidence>
<dbReference type="PANTHER" id="PTHR11076:SF33">
    <property type="entry name" value="DNA POLYMERASE KAPPA"/>
    <property type="match status" value="1"/>
</dbReference>
<dbReference type="InterPro" id="IPR043502">
    <property type="entry name" value="DNA/RNA_pol_sf"/>
</dbReference>
<keyword evidence="4 15" id="KW-0963">Cytoplasm</keyword>
<evidence type="ECO:0000256" key="9">
    <source>
        <dbReference type="ARBA" id="ARBA00022763"/>
    </source>
</evidence>
<comment type="cofactor">
    <cofactor evidence="15">
        <name>Mg(2+)</name>
        <dbReference type="ChEBI" id="CHEBI:18420"/>
    </cofactor>
    <text evidence="15">Binds 2 magnesium ions per subunit.</text>
</comment>
<reference evidence="18" key="1">
    <citation type="journal article" date="2019" name="Int. J. Syst. Evol. Microbiol.">
        <title>The Global Catalogue of Microorganisms (GCM) 10K type strain sequencing project: providing services to taxonomists for standard genome sequencing and annotation.</title>
        <authorList>
            <consortium name="The Broad Institute Genomics Platform"/>
            <consortium name="The Broad Institute Genome Sequencing Center for Infectious Disease"/>
            <person name="Wu L."/>
            <person name="Ma J."/>
        </authorList>
    </citation>
    <scope>NUCLEOTIDE SEQUENCE [LARGE SCALE GENOMIC DNA]</scope>
    <source>
        <strain evidence="18">CCM 8937</strain>
    </source>
</reference>
<comment type="caution">
    <text evidence="17">The sequence shown here is derived from an EMBL/GenBank/DDBJ whole genome shotgun (WGS) entry which is preliminary data.</text>
</comment>
<comment type="similarity">
    <text evidence="2 15">Belongs to the DNA polymerase type-Y family.</text>
</comment>
<dbReference type="GO" id="GO:0003887">
    <property type="term" value="F:DNA-directed DNA polymerase activity"/>
    <property type="evidence" value="ECO:0007669"/>
    <property type="project" value="UniProtKB-EC"/>
</dbReference>
<evidence type="ECO:0000256" key="12">
    <source>
        <dbReference type="ARBA" id="ARBA00023125"/>
    </source>
</evidence>
<dbReference type="SUPFAM" id="SSF56672">
    <property type="entry name" value="DNA/RNA polymerases"/>
    <property type="match status" value="1"/>
</dbReference>
<name>A0ABW4BKV0_9LACO</name>
<keyword evidence="7 15" id="KW-0235">DNA replication</keyword>
<evidence type="ECO:0000256" key="14">
    <source>
        <dbReference type="ARBA" id="ARBA00049244"/>
    </source>
</evidence>
<proteinExistence type="inferred from homology"/>
<feature type="binding site" evidence="15">
    <location>
        <position position="121"/>
    </location>
    <ligand>
        <name>Mg(2+)</name>
        <dbReference type="ChEBI" id="CHEBI:18420"/>
    </ligand>
</feature>
<dbReference type="Proteomes" id="UP001597191">
    <property type="component" value="Unassembled WGS sequence"/>
</dbReference>
<evidence type="ECO:0000256" key="5">
    <source>
        <dbReference type="ARBA" id="ARBA00022679"/>
    </source>
</evidence>
<feature type="active site" evidence="15">
    <location>
        <position position="122"/>
    </location>
</feature>
<keyword evidence="6 15" id="KW-0548">Nucleotidyltransferase</keyword>
<evidence type="ECO:0000256" key="10">
    <source>
        <dbReference type="ARBA" id="ARBA00022842"/>
    </source>
</evidence>
<comment type="catalytic activity">
    <reaction evidence="14 15">
        <text>DNA(n) + a 2'-deoxyribonucleoside 5'-triphosphate = DNA(n+1) + diphosphate</text>
        <dbReference type="Rhea" id="RHEA:22508"/>
        <dbReference type="Rhea" id="RHEA-COMP:17339"/>
        <dbReference type="Rhea" id="RHEA-COMP:17340"/>
        <dbReference type="ChEBI" id="CHEBI:33019"/>
        <dbReference type="ChEBI" id="CHEBI:61560"/>
        <dbReference type="ChEBI" id="CHEBI:173112"/>
        <dbReference type="EC" id="2.7.7.7"/>
    </reaction>
</comment>
<accession>A0ABW4BKV0</accession>
<dbReference type="InterPro" id="IPR001126">
    <property type="entry name" value="UmuC"/>
</dbReference>
<comment type="subcellular location">
    <subcellularLocation>
        <location evidence="1 15">Cytoplasm</location>
    </subcellularLocation>
</comment>
<dbReference type="EC" id="2.7.7.7" evidence="15"/>
<dbReference type="Pfam" id="PF11799">
    <property type="entry name" value="IMS_C"/>
    <property type="match status" value="1"/>
</dbReference>
<dbReference type="RefSeq" id="WP_225420154.1">
    <property type="nucleotide sequence ID" value="NZ_JBHTOH010000025.1"/>
</dbReference>
<keyword evidence="18" id="KW-1185">Reference proteome</keyword>